<gene>
    <name evidence="10" type="ORF">CTM72_03805</name>
</gene>
<dbReference type="EMBL" id="CP024699">
    <property type="protein sequence ID" value="ATV58955.1"/>
    <property type="molecule type" value="Genomic_DNA"/>
</dbReference>
<feature type="transmembrane region" description="Helical" evidence="9">
    <location>
        <begin position="174"/>
        <end position="193"/>
    </location>
</feature>
<evidence type="ECO:0000256" key="3">
    <source>
        <dbReference type="ARBA" id="ARBA00022448"/>
    </source>
</evidence>
<evidence type="ECO:0000313" key="11">
    <source>
        <dbReference type="Proteomes" id="UP000230056"/>
    </source>
</evidence>
<dbReference type="PANTHER" id="PTHR30330">
    <property type="entry name" value="AGSS FAMILY TRANSPORTER, SODIUM-ALANINE"/>
    <property type="match status" value="1"/>
</dbReference>
<evidence type="ECO:0000256" key="5">
    <source>
        <dbReference type="ARBA" id="ARBA00022692"/>
    </source>
</evidence>
<feature type="transmembrane region" description="Helical" evidence="9">
    <location>
        <begin position="333"/>
        <end position="356"/>
    </location>
</feature>
<keyword evidence="8 9" id="KW-0472">Membrane</keyword>
<dbReference type="PROSITE" id="PS00873">
    <property type="entry name" value="NA_ALANINE_SYMP"/>
    <property type="match status" value="1"/>
</dbReference>
<evidence type="ECO:0000256" key="6">
    <source>
        <dbReference type="ARBA" id="ARBA00022847"/>
    </source>
</evidence>
<evidence type="ECO:0000313" key="10">
    <source>
        <dbReference type="EMBL" id="ATV58955.1"/>
    </source>
</evidence>
<keyword evidence="7 9" id="KW-1133">Transmembrane helix</keyword>
<dbReference type="PANTHER" id="PTHR30330:SF14">
    <property type="entry name" value="SODIUM_AMINO ACID (ALANINE) SYMPORTER"/>
    <property type="match status" value="1"/>
</dbReference>
<feature type="transmembrane region" description="Helical" evidence="9">
    <location>
        <begin position="125"/>
        <end position="146"/>
    </location>
</feature>
<feature type="transmembrane region" description="Helical" evidence="9">
    <location>
        <begin position="40"/>
        <end position="61"/>
    </location>
</feature>
<dbReference type="FunFam" id="1.20.1740.10:FF:000004">
    <property type="entry name" value="Sodium:alanine symporter family protein"/>
    <property type="match status" value="1"/>
</dbReference>
<evidence type="ECO:0000256" key="2">
    <source>
        <dbReference type="ARBA" id="ARBA00009261"/>
    </source>
</evidence>
<comment type="similarity">
    <text evidence="2 9">Belongs to the alanine or glycine:cation symporter (AGCS) (TC 2.A.25) family.</text>
</comment>
<comment type="subcellular location">
    <subcellularLocation>
        <location evidence="1 9">Cell membrane</location>
        <topology evidence="1 9">Multi-pass membrane protein</topology>
    </subcellularLocation>
</comment>
<dbReference type="GO" id="GO:0005886">
    <property type="term" value="C:plasma membrane"/>
    <property type="evidence" value="ECO:0007669"/>
    <property type="project" value="UniProtKB-SubCell"/>
</dbReference>
<evidence type="ECO:0000256" key="8">
    <source>
        <dbReference type="ARBA" id="ARBA00023136"/>
    </source>
</evidence>
<dbReference type="PRINTS" id="PR00175">
    <property type="entry name" value="NAALASMPORT"/>
</dbReference>
<keyword evidence="4 9" id="KW-1003">Cell membrane</keyword>
<protein>
    <submittedName>
        <fullName evidence="10">Sodium:alanine symporter family protein</fullName>
    </submittedName>
</protein>
<evidence type="ECO:0000256" key="4">
    <source>
        <dbReference type="ARBA" id="ARBA00022475"/>
    </source>
</evidence>
<keyword evidence="3 9" id="KW-0813">Transport</keyword>
<name>A0A2D3NU56_9FUSO</name>
<evidence type="ECO:0000256" key="9">
    <source>
        <dbReference type="RuleBase" id="RU363064"/>
    </source>
</evidence>
<dbReference type="GO" id="GO:0005283">
    <property type="term" value="F:amino acid:sodium symporter activity"/>
    <property type="evidence" value="ECO:0007669"/>
    <property type="project" value="InterPro"/>
</dbReference>
<dbReference type="Gene3D" id="1.20.1740.10">
    <property type="entry name" value="Amino acid/polyamine transporter I"/>
    <property type="match status" value="1"/>
</dbReference>
<feature type="transmembrane region" description="Helical" evidence="9">
    <location>
        <begin position="213"/>
        <end position="232"/>
    </location>
</feature>
<feature type="transmembrane region" description="Helical" evidence="9">
    <location>
        <begin position="97"/>
        <end position="119"/>
    </location>
</feature>
<feature type="transmembrane region" description="Helical" evidence="9">
    <location>
        <begin position="445"/>
        <end position="466"/>
    </location>
</feature>
<accession>A0A2D3NU56</accession>
<dbReference type="AlphaFoldDB" id="A0A2D3NU56"/>
<feature type="transmembrane region" description="Helical" evidence="9">
    <location>
        <begin position="415"/>
        <end position="433"/>
    </location>
</feature>
<organism evidence="10 11">
    <name type="scientific">Fusobacterium pseudoperiodonticum</name>
    <dbReference type="NCBI Taxonomy" id="2663009"/>
    <lineage>
        <taxon>Bacteria</taxon>
        <taxon>Fusobacteriati</taxon>
        <taxon>Fusobacteriota</taxon>
        <taxon>Fusobacteriia</taxon>
        <taxon>Fusobacteriales</taxon>
        <taxon>Fusobacteriaceae</taxon>
        <taxon>Fusobacterium</taxon>
    </lineage>
</organism>
<evidence type="ECO:0000256" key="7">
    <source>
        <dbReference type="ARBA" id="ARBA00022989"/>
    </source>
</evidence>
<feature type="transmembrane region" description="Helical" evidence="9">
    <location>
        <begin position="376"/>
        <end position="403"/>
    </location>
</feature>
<sequence>MYNSFLISEVFFKTFFYSIEIKKKRRECLMVHLIASINSLFWGSLLILLLVGTGIFFTIRLRFVQVRKFRKGITQLTGDFDLNGKDADHNGMSSFQALATAIAAQVGTGNLAGAATAIVSGGPGAIFWMWVSAFFGMSTIYAEAILSQLFKKKVEGEVTGGPAYYIEELFNKGVLAKVLAVFFSLSCILALGFMGNGVQANSIGEAVQNAFNISPYITGVVVALLGGFVFFGGLKRIASFTEKVVPVMAGLYILICIVIIVINHANILTAFESIFVNAFSTKSILGGFLGMGVKKAIRYGVARGLFSNEAGMGSTPHAHAIAKVKNPVEQGNVALITVFIDTFVVLTLTALVILTANVGDGTLTGITLTQKSFEAALGYSGNIFIAIALFFFAFSTIIGWYFFGEANIKYLFGKKAINIYRVLVMISIFIGSTQKVDLVWELADLFNGLMVIPNLIALLLLNKLVLETSDEYDKIHNL</sequence>
<dbReference type="Pfam" id="PF01235">
    <property type="entry name" value="Na_Ala_symp"/>
    <property type="match status" value="1"/>
</dbReference>
<dbReference type="Proteomes" id="UP000230056">
    <property type="component" value="Chromosome"/>
</dbReference>
<dbReference type="NCBIfam" id="TIGR00835">
    <property type="entry name" value="agcS"/>
    <property type="match status" value="1"/>
</dbReference>
<feature type="transmembrane region" description="Helical" evidence="9">
    <location>
        <begin position="274"/>
        <end position="293"/>
    </location>
</feature>
<evidence type="ECO:0000256" key="1">
    <source>
        <dbReference type="ARBA" id="ARBA00004651"/>
    </source>
</evidence>
<reference evidence="10 11" key="1">
    <citation type="submission" date="2017-11" db="EMBL/GenBank/DDBJ databases">
        <title>Genome sequencing of Fusobacterium periodonticum KCOM 1261.</title>
        <authorList>
            <person name="Kook J.-K."/>
            <person name="Park S.-N."/>
            <person name="Lim Y.K."/>
        </authorList>
    </citation>
    <scope>NUCLEOTIDE SEQUENCE [LARGE SCALE GENOMIC DNA]</scope>
    <source>
        <strain evidence="10 11">KCOM 1261</strain>
    </source>
</reference>
<keyword evidence="5 9" id="KW-0812">Transmembrane</keyword>
<dbReference type="InterPro" id="IPR001463">
    <property type="entry name" value="Na/Ala_symport"/>
</dbReference>
<keyword evidence="6 9" id="KW-0769">Symport</keyword>
<feature type="transmembrane region" description="Helical" evidence="9">
    <location>
        <begin position="244"/>
        <end position="262"/>
    </location>
</feature>
<proteinExistence type="inferred from homology"/>